<organism evidence="3 4">
    <name type="scientific">Spinacia oleracea</name>
    <name type="common">Spinach</name>
    <dbReference type="NCBI Taxonomy" id="3562"/>
    <lineage>
        <taxon>Eukaryota</taxon>
        <taxon>Viridiplantae</taxon>
        <taxon>Streptophyta</taxon>
        <taxon>Embryophyta</taxon>
        <taxon>Tracheophyta</taxon>
        <taxon>Spermatophyta</taxon>
        <taxon>Magnoliopsida</taxon>
        <taxon>eudicotyledons</taxon>
        <taxon>Gunneridae</taxon>
        <taxon>Pentapetalae</taxon>
        <taxon>Caryophyllales</taxon>
        <taxon>Chenopodiaceae</taxon>
        <taxon>Chenopodioideae</taxon>
        <taxon>Anserineae</taxon>
        <taxon>Spinacia</taxon>
    </lineage>
</organism>
<keyword evidence="1" id="KW-0732">Signal</keyword>
<name>A0ABM3R0B1_SPIOL</name>
<dbReference type="GeneID" id="110776008"/>
<reference evidence="3" key="1">
    <citation type="journal article" date="2021" name="Nat. Commun.">
        <title>Genomic analyses provide insights into spinach domestication and the genetic basis of agronomic traits.</title>
        <authorList>
            <person name="Cai X."/>
            <person name="Sun X."/>
            <person name="Xu C."/>
            <person name="Sun H."/>
            <person name="Wang X."/>
            <person name="Ge C."/>
            <person name="Zhang Z."/>
            <person name="Wang Q."/>
            <person name="Fei Z."/>
            <person name="Jiao C."/>
            <person name="Wang Q."/>
        </authorList>
    </citation>
    <scope>NUCLEOTIDE SEQUENCE [LARGE SCALE GENOMIC DNA]</scope>
    <source>
        <strain evidence="3">cv. Varoflay</strain>
    </source>
</reference>
<reference evidence="4" key="2">
    <citation type="submission" date="2025-08" db="UniProtKB">
        <authorList>
            <consortium name="RefSeq"/>
        </authorList>
    </citation>
    <scope>IDENTIFICATION</scope>
    <source>
        <tissue evidence="4">Leaf</tissue>
    </source>
</reference>
<accession>A0ABM3R0B1</accession>
<dbReference type="Proteomes" id="UP000813463">
    <property type="component" value="Chromosome 6"/>
</dbReference>
<dbReference type="Pfam" id="PF07983">
    <property type="entry name" value="X8"/>
    <property type="match status" value="1"/>
</dbReference>
<dbReference type="SMART" id="SM00768">
    <property type="entry name" value="X8"/>
    <property type="match status" value="1"/>
</dbReference>
<dbReference type="Gene3D" id="1.20.58.1040">
    <property type="match status" value="1"/>
</dbReference>
<gene>
    <name evidence="4" type="primary">LOC110776008</name>
</gene>
<dbReference type="RefSeq" id="XP_056689062.1">
    <property type="nucleotide sequence ID" value="XM_056833084.1"/>
</dbReference>
<dbReference type="PANTHER" id="PTHR31044">
    <property type="entry name" value="BETA-1,3 GLUCANASE"/>
    <property type="match status" value="1"/>
</dbReference>
<dbReference type="InterPro" id="IPR044788">
    <property type="entry name" value="X8_dom_prot"/>
</dbReference>
<evidence type="ECO:0000256" key="1">
    <source>
        <dbReference type="ARBA" id="ARBA00022729"/>
    </source>
</evidence>
<evidence type="ECO:0000313" key="4">
    <source>
        <dbReference type="RefSeq" id="XP_056689062.1"/>
    </source>
</evidence>
<dbReference type="PANTHER" id="PTHR31044:SF52">
    <property type="entry name" value="OS01G0631500 PROTEIN"/>
    <property type="match status" value="1"/>
</dbReference>
<protein>
    <submittedName>
        <fullName evidence="4">PLASMODESMATA CALLOSE-BINDING PROTEIN 2-like isoform X1</fullName>
    </submittedName>
</protein>
<keyword evidence="3" id="KW-1185">Reference proteome</keyword>
<evidence type="ECO:0000259" key="2">
    <source>
        <dbReference type="SMART" id="SM00768"/>
    </source>
</evidence>
<feature type="domain" description="X8" evidence="2">
    <location>
        <begin position="3"/>
        <end position="65"/>
    </location>
</feature>
<evidence type="ECO:0000313" key="3">
    <source>
        <dbReference type="Proteomes" id="UP000813463"/>
    </source>
</evidence>
<dbReference type="InterPro" id="IPR012946">
    <property type="entry name" value="X8"/>
</dbReference>
<proteinExistence type="predicted"/>
<sequence>MYATVVLIVKKFNMDGSCFYPNTLHDHASYAFNTYYQNNPIPNSCNFAGTALLTSTNPSTETCQYPSTSRGSSVLDTTKQNVSTVFGMGPPGPSSLA</sequence>